<evidence type="ECO:0000259" key="6">
    <source>
        <dbReference type="PROSITE" id="PS51865"/>
    </source>
</evidence>
<keyword evidence="3" id="KW-0333">Golgi apparatus</keyword>
<comment type="caution">
    <text evidence="7">The sequence shown here is derived from an EMBL/GenBank/DDBJ whole genome shotgun (WGS) entry which is preliminary data.</text>
</comment>
<dbReference type="EMBL" id="ABSV01000604">
    <property type="protein sequence ID" value="EDZ72759.1"/>
    <property type="molecule type" value="Genomic_DNA"/>
</dbReference>
<evidence type="ECO:0000256" key="3">
    <source>
        <dbReference type="ARBA" id="ARBA00023034"/>
    </source>
</evidence>
<evidence type="ECO:0000256" key="1">
    <source>
        <dbReference type="ARBA" id="ARBA00004394"/>
    </source>
</evidence>
<dbReference type="FunFam" id="2.30.42.10:FF:000183">
    <property type="entry name" value="Golgi reassembly-stacking protein 2"/>
    <property type="match status" value="1"/>
</dbReference>
<dbReference type="PANTHER" id="PTHR12893:SF0">
    <property type="entry name" value="GRASP65"/>
    <property type="match status" value="1"/>
</dbReference>
<evidence type="ECO:0000256" key="2">
    <source>
        <dbReference type="ARBA" id="ARBA00022737"/>
    </source>
</evidence>
<proteinExistence type="predicted"/>
<dbReference type="InterPro" id="IPR007583">
    <property type="entry name" value="GRASP55_65"/>
</dbReference>
<keyword evidence="4" id="KW-0472">Membrane</keyword>
<keyword evidence="2" id="KW-0677">Repeat</keyword>
<feature type="region of interest" description="Disordered" evidence="5">
    <location>
        <begin position="314"/>
        <end position="376"/>
    </location>
</feature>
<dbReference type="AlphaFoldDB" id="B5VH38"/>
<dbReference type="OrthoDB" id="3318at2759"/>
<feature type="domain" description="PDZ GRASP-type" evidence="6">
    <location>
        <begin position="66"/>
        <end position="183"/>
    </location>
</feature>
<dbReference type="PANTHER" id="PTHR12893">
    <property type="entry name" value="GOLGI REASSEMBLY STACKING PROTEIN GRASP"/>
    <property type="match status" value="1"/>
</dbReference>
<dbReference type="InterPro" id="IPR036034">
    <property type="entry name" value="PDZ_sf"/>
</dbReference>
<comment type="subcellular location">
    <subcellularLocation>
        <location evidence="1">Golgi apparatus membrane</location>
    </subcellularLocation>
</comment>
<protein>
    <submittedName>
        <fullName evidence="7">YDR517Wp-like protein</fullName>
    </submittedName>
</protein>
<evidence type="ECO:0000256" key="4">
    <source>
        <dbReference type="ARBA" id="ARBA00023136"/>
    </source>
</evidence>
<reference evidence="7 8" key="1">
    <citation type="journal article" date="2008" name="FEMS Yeast Res.">
        <title>Comparative genome analysis of a Saccharomyces cerevisiae wine strain.</title>
        <authorList>
            <person name="Borneman A.R."/>
            <person name="Forgan A.H."/>
            <person name="Pretorius I.S."/>
            <person name="Chambers P.J."/>
        </authorList>
    </citation>
    <scope>NUCLEOTIDE SEQUENCE [LARGE SCALE GENOMIC DNA]</scope>
    <source>
        <strain evidence="7 8">AWRI1631</strain>
    </source>
</reference>
<evidence type="ECO:0000313" key="8">
    <source>
        <dbReference type="Proteomes" id="UP000008988"/>
    </source>
</evidence>
<dbReference type="Proteomes" id="UP000008988">
    <property type="component" value="Unassembled WGS sequence"/>
</dbReference>
<name>B5VH38_YEAS6</name>
<feature type="domain" description="PDZ GRASP-type" evidence="6">
    <location>
        <begin position="188"/>
        <end position="276"/>
    </location>
</feature>
<dbReference type="PROSITE" id="PS51865">
    <property type="entry name" value="PDZ_GRASP"/>
    <property type="match status" value="2"/>
</dbReference>
<evidence type="ECO:0000256" key="5">
    <source>
        <dbReference type="SAM" id="MobiDB-lite"/>
    </source>
</evidence>
<dbReference type="Pfam" id="PF04495">
    <property type="entry name" value="GRASP55_65"/>
    <property type="match status" value="1"/>
</dbReference>
<dbReference type="Gene3D" id="2.30.42.10">
    <property type="match status" value="2"/>
</dbReference>
<gene>
    <name evidence="7" type="ORF">AWRI1631_47300</name>
</gene>
<sequence>MFRIAKNLVRTFEQSVQDTLALSQDSSNLDAFFQSIPPNLLSAQLESPVDAVSEGVKHTNVNETLSGLRIVWVDEMQFQLQSFFDYIVGFNDDPVPVVSNQHGFSYPDYRRITSIFNEHCGRTLKVNIWSAKGGTFRDEYISIISKESDDLDDVSLNHDERRPSSGEAHQFQALGFKVQWTPLIASTFTYHILNVNIPDGPAQSAGLIPDEDYIIGCQDGLLATGGETLLQDIVRSRANYDLVLYVYNKVSDCVRPITVHIGPDGRLGCNVGYGFLHRIPTVKHCPQQAQQQGQDDNPVPVPVPVESETAFVPSAFTAPPVPTKKKSKNKKGTQPLAMDDYFNEGRDKSSTAAKSAESDILAPPPQKRHPLINFPG</sequence>
<dbReference type="GO" id="GO:0000139">
    <property type="term" value="C:Golgi membrane"/>
    <property type="evidence" value="ECO:0007669"/>
    <property type="project" value="UniProtKB-SubCell"/>
</dbReference>
<accession>B5VH38</accession>
<dbReference type="GO" id="GO:0007030">
    <property type="term" value="P:Golgi organization"/>
    <property type="evidence" value="ECO:0007669"/>
    <property type="project" value="TreeGrafter"/>
</dbReference>
<evidence type="ECO:0000313" key="7">
    <source>
        <dbReference type="EMBL" id="EDZ72759.1"/>
    </source>
</evidence>
<dbReference type="InterPro" id="IPR024958">
    <property type="entry name" value="GRASP_PDZ"/>
</dbReference>
<organism evidence="7 8">
    <name type="scientific">Saccharomyces cerevisiae (strain AWRI1631)</name>
    <name type="common">Baker's yeast</name>
    <dbReference type="NCBI Taxonomy" id="545124"/>
    <lineage>
        <taxon>Eukaryota</taxon>
        <taxon>Fungi</taxon>
        <taxon>Dikarya</taxon>
        <taxon>Ascomycota</taxon>
        <taxon>Saccharomycotina</taxon>
        <taxon>Saccharomycetes</taxon>
        <taxon>Saccharomycetales</taxon>
        <taxon>Saccharomycetaceae</taxon>
        <taxon>Saccharomyces</taxon>
    </lineage>
</organism>